<feature type="region of interest" description="Disordered" evidence="1">
    <location>
        <begin position="1"/>
        <end position="25"/>
    </location>
</feature>
<evidence type="ECO:0000256" key="1">
    <source>
        <dbReference type="SAM" id="MobiDB-lite"/>
    </source>
</evidence>
<dbReference type="AlphaFoldDB" id="A0A091D1S2"/>
<keyword evidence="3" id="KW-1185">Reference proteome</keyword>
<dbReference type="EMBL" id="KN123483">
    <property type="protein sequence ID" value="KFO24937.1"/>
    <property type="molecule type" value="Genomic_DNA"/>
</dbReference>
<accession>A0A091D1S2</accession>
<protein>
    <submittedName>
        <fullName evidence="2">Uncharacterized protein</fullName>
    </submittedName>
</protein>
<proteinExistence type="predicted"/>
<organism evidence="2 3">
    <name type="scientific">Fukomys damarensis</name>
    <name type="common">Damaraland mole rat</name>
    <name type="synonym">Cryptomys damarensis</name>
    <dbReference type="NCBI Taxonomy" id="885580"/>
    <lineage>
        <taxon>Eukaryota</taxon>
        <taxon>Metazoa</taxon>
        <taxon>Chordata</taxon>
        <taxon>Craniata</taxon>
        <taxon>Vertebrata</taxon>
        <taxon>Euteleostomi</taxon>
        <taxon>Mammalia</taxon>
        <taxon>Eutheria</taxon>
        <taxon>Euarchontoglires</taxon>
        <taxon>Glires</taxon>
        <taxon>Rodentia</taxon>
        <taxon>Hystricomorpha</taxon>
        <taxon>Bathyergidae</taxon>
        <taxon>Fukomys</taxon>
    </lineage>
</organism>
<feature type="compositionally biased region" description="Polar residues" evidence="1">
    <location>
        <begin position="1"/>
        <end position="14"/>
    </location>
</feature>
<feature type="region of interest" description="Disordered" evidence="1">
    <location>
        <begin position="179"/>
        <end position="241"/>
    </location>
</feature>
<sequence length="310" mass="33244">MELHSSATEASPTLATAAPSRGEADNTQRNAAFLVPRPTGAHLLTRLRSSTATDLSLDGQQVRSLEKSKSEQPNPKAECSHTRVLVAAAVAMTCLAGTEPPQCRRRGELLSLARPGLPRPSHLVPNRIYSAVPGTSRICKNNTQASNQLWSEGAWKLTRCITEEEHSWEFLHQQTLSTPKVHTSSLPHSRGGPRAQPQTPAPPDRPGAQVRSEGHLCTETHSRHDTGPSEPPGWGGAGEMRDIQPWAHTPRRFISEHTGSIQTEGEAGKGELPTVAQSRLEHSTSPLGPVSPEDAGALCEQTAPAGLLTC</sequence>
<evidence type="ECO:0000313" key="2">
    <source>
        <dbReference type="EMBL" id="KFO24937.1"/>
    </source>
</evidence>
<feature type="compositionally biased region" description="Polar residues" evidence="1">
    <location>
        <begin position="52"/>
        <end position="63"/>
    </location>
</feature>
<feature type="compositionally biased region" description="Basic and acidic residues" evidence="1">
    <location>
        <begin position="212"/>
        <end position="227"/>
    </location>
</feature>
<feature type="region of interest" description="Disordered" evidence="1">
    <location>
        <begin position="52"/>
        <end position="78"/>
    </location>
</feature>
<gene>
    <name evidence="2" type="ORF">H920_13739</name>
</gene>
<name>A0A091D1S2_FUKDA</name>
<dbReference type="Proteomes" id="UP000028990">
    <property type="component" value="Unassembled WGS sequence"/>
</dbReference>
<reference evidence="2 3" key="1">
    <citation type="submission" date="2013-11" db="EMBL/GenBank/DDBJ databases">
        <title>The Damaraland mole rat (Fukomys damarensis) genome and evolution of African mole rats.</title>
        <authorList>
            <person name="Gladyshev V.N."/>
            <person name="Fang X."/>
        </authorList>
    </citation>
    <scope>NUCLEOTIDE SEQUENCE [LARGE SCALE GENOMIC DNA]</scope>
    <source>
        <tissue evidence="2">Liver</tissue>
    </source>
</reference>
<evidence type="ECO:0000313" key="3">
    <source>
        <dbReference type="Proteomes" id="UP000028990"/>
    </source>
</evidence>